<dbReference type="EMBL" id="JANJYJ010000001">
    <property type="protein sequence ID" value="KAK3230432.1"/>
    <property type="molecule type" value="Genomic_DNA"/>
</dbReference>
<evidence type="ECO:0000313" key="2">
    <source>
        <dbReference type="EMBL" id="KAK3230432.1"/>
    </source>
</evidence>
<sequence length="116" mass="13246">MRSGSQCPGFCWKKIWNLVIPLKIKVFLWRACHNWIPTMVNLANKKFLLLKSGRFAREYQISSAATSVPHQPISNAKTFGNAIRVESAFKDGVVEDLFMLDGRQQCMEETRREIGG</sequence>
<dbReference type="Pfam" id="PF13966">
    <property type="entry name" value="zf-RVT"/>
    <property type="match status" value="1"/>
</dbReference>
<protein>
    <recommendedName>
        <fullName evidence="1">Reverse transcriptase zinc-binding domain-containing protein</fullName>
    </recommendedName>
</protein>
<proteinExistence type="predicted"/>
<comment type="caution">
    <text evidence="2">The sequence shown here is derived from an EMBL/GenBank/DDBJ whole genome shotgun (WGS) entry which is preliminary data.</text>
</comment>
<organism evidence="2 3">
    <name type="scientific">Dipteronia sinensis</name>
    <dbReference type="NCBI Taxonomy" id="43782"/>
    <lineage>
        <taxon>Eukaryota</taxon>
        <taxon>Viridiplantae</taxon>
        <taxon>Streptophyta</taxon>
        <taxon>Embryophyta</taxon>
        <taxon>Tracheophyta</taxon>
        <taxon>Spermatophyta</taxon>
        <taxon>Magnoliopsida</taxon>
        <taxon>eudicotyledons</taxon>
        <taxon>Gunneridae</taxon>
        <taxon>Pentapetalae</taxon>
        <taxon>rosids</taxon>
        <taxon>malvids</taxon>
        <taxon>Sapindales</taxon>
        <taxon>Sapindaceae</taxon>
        <taxon>Hippocastanoideae</taxon>
        <taxon>Acereae</taxon>
        <taxon>Dipteronia</taxon>
    </lineage>
</organism>
<keyword evidence="3" id="KW-1185">Reference proteome</keyword>
<dbReference type="InterPro" id="IPR026960">
    <property type="entry name" value="RVT-Znf"/>
</dbReference>
<feature type="domain" description="Reverse transcriptase zinc-binding" evidence="1">
    <location>
        <begin position="10"/>
        <end position="46"/>
    </location>
</feature>
<accession>A0AAE0B5V8</accession>
<evidence type="ECO:0000313" key="3">
    <source>
        <dbReference type="Proteomes" id="UP001281410"/>
    </source>
</evidence>
<name>A0AAE0B5V8_9ROSI</name>
<dbReference type="Proteomes" id="UP001281410">
    <property type="component" value="Unassembled WGS sequence"/>
</dbReference>
<reference evidence="2" key="1">
    <citation type="journal article" date="2023" name="Plant J.">
        <title>Genome sequences and population genomics provide insights into the demographic history, inbreeding, and mutation load of two 'living fossil' tree species of Dipteronia.</title>
        <authorList>
            <person name="Feng Y."/>
            <person name="Comes H.P."/>
            <person name="Chen J."/>
            <person name="Zhu S."/>
            <person name="Lu R."/>
            <person name="Zhang X."/>
            <person name="Li P."/>
            <person name="Qiu J."/>
            <person name="Olsen K.M."/>
            <person name="Qiu Y."/>
        </authorList>
    </citation>
    <scope>NUCLEOTIDE SEQUENCE</scope>
    <source>
        <strain evidence="2">NBL</strain>
    </source>
</reference>
<dbReference type="AlphaFoldDB" id="A0AAE0B5V8"/>
<gene>
    <name evidence="2" type="ORF">Dsin_002313</name>
</gene>
<evidence type="ECO:0000259" key="1">
    <source>
        <dbReference type="Pfam" id="PF13966"/>
    </source>
</evidence>